<protein>
    <submittedName>
        <fullName evidence="7">Uncharacterized protein</fullName>
    </submittedName>
</protein>
<evidence type="ECO:0000313" key="8">
    <source>
        <dbReference type="Proteomes" id="UP000092461"/>
    </source>
</evidence>
<organism evidence="7 8">
    <name type="scientific">Lutzomyia longipalpis</name>
    <name type="common">Sand fly</name>
    <dbReference type="NCBI Taxonomy" id="7200"/>
    <lineage>
        <taxon>Eukaryota</taxon>
        <taxon>Metazoa</taxon>
        <taxon>Ecdysozoa</taxon>
        <taxon>Arthropoda</taxon>
        <taxon>Hexapoda</taxon>
        <taxon>Insecta</taxon>
        <taxon>Pterygota</taxon>
        <taxon>Neoptera</taxon>
        <taxon>Endopterygota</taxon>
        <taxon>Diptera</taxon>
        <taxon>Nematocera</taxon>
        <taxon>Psychodoidea</taxon>
        <taxon>Psychodidae</taxon>
        <taxon>Lutzomyia</taxon>
        <taxon>Lutzomyia</taxon>
    </lineage>
</organism>
<dbReference type="Pfam" id="PF01043">
    <property type="entry name" value="SecA_PP_bind"/>
    <property type="match status" value="1"/>
</dbReference>
<evidence type="ECO:0000259" key="4">
    <source>
        <dbReference type="PROSITE" id="PS51192"/>
    </source>
</evidence>
<proteinExistence type="predicted"/>
<dbReference type="Gene3D" id="3.40.50.300">
    <property type="entry name" value="P-loop containing nucleotide triphosphate hydrolases"/>
    <property type="match status" value="2"/>
</dbReference>
<dbReference type="InterPro" id="IPR001650">
    <property type="entry name" value="Helicase_C-like"/>
</dbReference>
<dbReference type="InterPro" id="IPR027417">
    <property type="entry name" value="P-loop_NTPase"/>
</dbReference>
<keyword evidence="1" id="KW-0963">Cytoplasm</keyword>
<dbReference type="GO" id="GO:0006605">
    <property type="term" value="P:protein targeting"/>
    <property type="evidence" value="ECO:0007669"/>
    <property type="project" value="InterPro"/>
</dbReference>
<dbReference type="PROSITE" id="PS51194">
    <property type="entry name" value="HELICASE_CTER"/>
    <property type="match status" value="1"/>
</dbReference>
<dbReference type="EnsemblMetazoa" id="LLOJ005912-RA">
    <property type="protein sequence ID" value="LLOJ005912-PA"/>
    <property type="gene ID" value="LLOJ005912"/>
</dbReference>
<evidence type="ECO:0000256" key="1">
    <source>
        <dbReference type="ARBA" id="ARBA00022490"/>
    </source>
</evidence>
<dbReference type="InterPro" id="IPR011115">
    <property type="entry name" value="SecA_DEAD"/>
</dbReference>
<reference evidence="7" key="1">
    <citation type="submission" date="2020-05" db="UniProtKB">
        <authorList>
            <consortium name="EnsemblMetazoa"/>
        </authorList>
    </citation>
    <scope>IDENTIFICATION</scope>
    <source>
        <strain evidence="7">Jacobina</strain>
    </source>
</reference>
<dbReference type="InterPro" id="IPR000185">
    <property type="entry name" value="SecA"/>
</dbReference>
<dbReference type="Proteomes" id="UP000092461">
    <property type="component" value="Unassembled WGS sequence"/>
</dbReference>
<dbReference type="VEuPathDB" id="VectorBase:LLONM1_000725"/>
<dbReference type="PANTHER" id="PTHR30612:SF0">
    <property type="entry name" value="CHLOROPLAST PROTEIN-TRANSPORTING ATPASE"/>
    <property type="match status" value="1"/>
</dbReference>
<dbReference type="GO" id="GO:0005524">
    <property type="term" value="F:ATP binding"/>
    <property type="evidence" value="ECO:0007669"/>
    <property type="project" value="InterPro"/>
</dbReference>
<dbReference type="GO" id="GO:0006886">
    <property type="term" value="P:intracellular protein transport"/>
    <property type="evidence" value="ECO:0007669"/>
    <property type="project" value="InterPro"/>
</dbReference>
<dbReference type="VEuPathDB" id="VectorBase:LLOJ005912"/>
<dbReference type="Pfam" id="PF07517">
    <property type="entry name" value="SecA_DEAD"/>
    <property type="match status" value="1"/>
</dbReference>
<dbReference type="PROSITE" id="PS51196">
    <property type="entry name" value="SECA_MOTOR_DEAD"/>
    <property type="match status" value="1"/>
</dbReference>
<dbReference type="InterPro" id="IPR036670">
    <property type="entry name" value="SecA_X-link_sf"/>
</dbReference>
<dbReference type="AlphaFoldDB" id="A0A1B0CMM4"/>
<accession>A0A1B0CMM4</accession>
<keyword evidence="2" id="KW-0813">Transport</keyword>
<evidence type="ECO:0000313" key="7">
    <source>
        <dbReference type="EnsemblMetazoa" id="LLOJ005912-PA"/>
    </source>
</evidence>
<dbReference type="SUPFAM" id="SSF81767">
    <property type="entry name" value="Pre-protein crosslinking domain of SecA"/>
    <property type="match status" value="1"/>
</dbReference>
<dbReference type="SMART" id="SM00957">
    <property type="entry name" value="SecA_DEAD"/>
    <property type="match status" value="1"/>
</dbReference>
<evidence type="ECO:0000259" key="6">
    <source>
        <dbReference type="PROSITE" id="PS51196"/>
    </source>
</evidence>
<dbReference type="InterPro" id="IPR014001">
    <property type="entry name" value="Helicase_ATP-bd"/>
</dbReference>
<keyword evidence="8" id="KW-1185">Reference proteome</keyword>
<feature type="domain" description="Helicase C-terminal" evidence="5">
    <location>
        <begin position="561"/>
        <end position="721"/>
    </location>
</feature>
<dbReference type="EMBL" id="AJWK01018979">
    <property type="status" value="NOT_ANNOTATED_CDS"/>
    <property type="molecule type" value="Genomic_DNA"/>
</dbReference>
<dbReference type="PROSITE" id="PS51192">
    <property type="entry name" value="HELICASE_ATP_BIND_1"/>
    <property type="match status" value="1"/>
</dbReference>
<keyword evidence="3" id="KW-0811">Translocation</keyword>
<dbReference type="Gene3D" id="3.90.1440.10">
    <property type="entry name" value="SecA, preprotein cross-linking domain"/>
    <property type="match status" value="1"/>
</dbReference>
<dbReference type="InterPro" id="IPR011130">
    <property type="entry name" value="SecA_preprotein_X-link_dom"/>
</dbReference>
<dbReference type="PANTHER" id="PTHR30612">
    <property type="entry name" value="SECA INNER MEMBRANE COMPONENT OF SEC PROTEIN SECRETION SYSTEM"/>
    <property type="match status" value="1"/>
</dbReference>
<dbReference type="SUPFAM" id="SSF52540">
    <property type="entry name" value="P-loop containing nucleoside triphosphate hydrolases"/>
    <property type="match status" value="2"/>
</dbReference>
<feature type="domain" description="Helicase ATP-binding" evidence="4">
    <location>
        <begin position="194"/>
        <end position="352"/>
    </location>
</feature>
<dbReference type="GO" id="GO:0016020">
    <property type="term" value="C:membrane"/>
    <property type="evidence" value="ECO:0007669"/>
    <property type="project" value="InterPro"/>
</dbReference>
<name>A0A1B0CMM4_LUTLO</name>
<evidence type="ECO:0000259" key="5">
    <source>
        <dbReference type="PROSITE" id="PS51194"/>
    </source>
</evidence>
<keyword evidence="2" id="KW-0653">Protein transport</keyword>
<dbReference type="GO" id="GO:0017038">
    <property type="term" value="P:protein import"/>
    <property type="evidence" value="ECO:0007669"/>
    <property type="project" value="InterPro"/>
</dbReference>
<evidence type="ECO:0000256" key="3">
    <source>
        <dbReference type="ARBA" id="ARBA00023010"/>
    </source>
</evidence>
<feature type="domain" description="SecA family profile" evidence="6">
    <location>
        <begin position="108"/>
        <end position="715"/>
    </location>
</feature>
<dbReference type="InterPro" id="IPR014018">
    <property type="entry name" value="SecA_motor_DEAD"/>
</dbReference>
<evidence type="ECO:0000256" key="2">
    <source>
        <dbReference type="ARBA" id="ARBA00022927"/>
    </source>
</evidence>
<sequence>MKEEENVKNVGVIGLAERLLRGEELTLEHLIELGRRIAKKQEIDEKLDDKISEISEKLELDCEMLKGFFRAKKEEYEKDNELDANENSEDIDWSYLPEYKAPCKDLNEKSLKQLLKEIQCDDTKSLEDDYKKVKDFSASWRNKNDVEIKNWAIEKKGCLSRNDIHEALAVMDRANGLATGGHELRDTQILALIVFLRTNDRGQLSQIQTGEGKTTIVAILAAIKALQGNKVDVITSNPVLAADGVKDKKLFFNLLSLSVTTNNFDPKYTTGERSCYKRDIVYGSIANFQFDYLKESFLGLGTRAGRPFDTIILDEVDSMIIDNANHIAKLSGPFPGMDALKYVYIKIWQELHKAERKIIEEMISRIKELQQLPYYDETQENIPLEDMEPLIISEITQSIKASNPTAITLIPSHIREYADASIDRWITNAIEAKFTYMENQQYVIRNYNGELVVQPVDYANTGITMKNTIWQHGLHQFLQLKHNLQLTSESLTSCFISNLGYIKQYGSRIYGLTGTLGSKSEQELLSSIYNVGFASIPTYKEKKFEELEGEVVNDEIFSQVIAENVINEVQNGRSCLIISETIKDAKEIQEELIATGKTMTIRTFFDEENVKETEEELSPGEVVTATNIAGRGKDFKTTDKLEENGGLHVIVTFLPSNKRVEDQAFGRTARQGNKGTAKLIVKQSEIEHLDVDTSDLEYMDEIKEKRDSNEKIRIQQIKNEEVLKLNFQDNLFECFAELYRNLKNGNSFKIGYQSVLDDLRESWAF</sequence>